<evidence type="ECO:0000313" key="3">
    <source>
        <dbReference type="EMBL" id="QJR09394.1"/>
    </source>
</evidence>
<name>A0A6M4GSF0_9PROT</name>
<dbReference type="KEGG" id="uru:DSM104443_00438"/>
<gene>
    <name evidence="3" type="ORF">DSM104443_00438</name>
</gene>
<comment type="similarity">
    <text evidence="1">Belongs to the YciI family.</text>
</comment>
<dbReference type="PANTHER" id="PTHR35174:SF3">
    <property type="entry name" value="BLL7171 PROTEIN"/>
    <property type="match status" value="1"/>
</dbReference>
<dbReference type="Proteomes" id="UP000501534">
    <property type="component" value="Chromosome"/>
</dbReference>
<sequence length="121" mass="13235">MEYMILIYSDERAWASFDEAALKAEYKKYIDYTKELMASGVLRGGSELKPSTTATTVRVRGGKVLTTDGPYAETKDQLGGYYLIDVPNLDEAVRWATKCPGSAYGSCEVRPLNPSPAPEAG</sequence>
<dbReference type="EMBL" id="CP053069">
    <property type="protein sequence ID" value="QJR09394.1"/>
    <property type="molecule type" value="Genomic_DNA"/>
</dbReference>
<protein>
    <recommendedName>
        <fullName evidence="2">YCII-related domain-containing protein</fullName>
    </recommendedName>
</protein>
<dbReference type="Gene3D" id="3.30.70.1060">
    <property type="entry name" value="Dimeric alpha+beta barrel"/>
    <property type="match status" value="1"/>
</dbReference>
<dbReference type="SUPFAM" id="SSF54909">
    <property type="entry name" value="Dimeric alpha+beta barrel"/>
    <property type="match status" value="1"/>
</dbReference>
<evidence type="ECO:0000256" key="1">
    <source>
        <dbReference type="ARBA" id="ARBA00007689"/>
    </source>
</evidence>
<accession>A0A6M4GSF0</accession>
<dbReference type="AlphaFoldDB" id="A0A6M4GSF0"/>
<organism evidence="3 4">
    <name type="scientific">Usitatibacter rugosus</name>
    <dbReference type="NCBI Taxonomy" id="2732067"/>
    <lineage>
        <taxon>Bacteria</taxon>
        <taxon>Pseudomonadati</taxon>
        <taxon>Pseudomonadota</taxon>
        <taxon>Betaproteobacteria</taxon>
        <taxon>Nitrosomonadales</taxon>
        <taxon>Usitatibacteraceae</taxon>
        <taxon>Usitatibacter</taxon>
    </lineage>
</organism>
<dbReference type="Pfam" id="PF03795">
    <property type="entry name" value="YCII"/>
    <property type="match status" value="1"/>
</dbReference>
<evidence type="ECO:0000259" key="2">
    <source>
        <dbReference type="Pfam" id="PF03795"/>
    </source>
</evidence>
<proteinExistence type="inferred from homology"/>
<feature type="domain" description="YCII-related" evidence="2">
    <location>
        <begin position="1"/>
        <end position="112"/>
    </location>
</feature>
<keyword evidence="4" id="KW-1185">Reference proteome</keyword>
<reference evidence="3 4" key="1">
    <citation type="submission" date="2020-04" db="EMBL/GenBank/DDBJ databases">
        <title>Usitatibacter rugosus gen. nov., sp. nov. and Usitatibacter palustris sp. nov., novel members of Usitatibacteraceae fam. nov. within the order Nitrosomonadales isolated from soil.</title>
        <authorList>
            <person name="Huber K.J."/>
            <person name="Neumann-Schaal M."/>
            <person name="Geppert A."/>
            <person name="Luckner M."/>
            <person name="Wanner G."/>
            <person name="Overmann J."/>
        </authorList>
    </citation>
    <scope>NUCLEOTIDE SEQUENCE [LARGE SCALE GENOMIC DNA]</scope>
    <source>
        <strain evidence="3 4">0125_3</strain>
    </source>
</reference>
<dbReference type="PANTHER" id="PTHR35174">
    <property type="entry name" value="BLL7171 PROTEIN-RELATED"/>
    <property type="match status" value="1"/>
</dbReference>
<dbReference type="RefSeq" id="WP_171089085.1">
    <property type="nucleotide sequence ID" value="NZ_CP053069.1"/>
</dbReference>
<evidence type="ECO:0000313" key="4">
    <source>
        <dbReference type="Proteomes" id="UP000501534"/>
    </source>
</evidence>
<dbReference type="InterPro" id="IPR005545">
    <property type="entry name" value="YCII"/>
</dbReference>
<dbReference type="InterPro" id="IPR011008">
    <property type="entry name" value="Dimeric_a/b-barrel"/>
</dbReference>